<feature type="compositionally biased region" description="Polar residues" evidence="1">
    <location>
        <begin position="44"/>
        <end position="55"/>
    </location>
</feature>
<keyword evidence="3" id="KW-1185">Reference proteome</keyword>
<accession>A0ABY7FK02</accession>
<proteinExistence type="predicted"/>
<evidence type="ECO:0000256" key="1">
    <source>
        <dbReference type="SAM" id="MobiDB-lite"/>
    </source>
</evidence>
<organism evidence="2 3">
    <name type="scientific">Mya arenaria</name>
    <name type="common">Soft-shell clam</name>
    <dbReference type="NCBI Taxonomy" id="6604"/>
    <lineage>
        <taxon>Eukaryota</taxon>
        <taxon>Metazoa</taxon>
        <taxon>Spiralia</taxon>
        <taxon>Lophotrochozoa</taxon>
        <taxon>Mollusca</taxon>
        <taxon>Bivalvia</taxon>
        <taxon>Autobranchia</taxon>
        <taxon>Heteroconchia</taxon>
        <taxon>Euheterodonta</taxon>
        <taxon>Imparidentia</taxon>
        <taxon>Neoheterodontei</taxon>
        <taxon>Myida</taxon>
        <taxon>Myoidea</taxon>
        <taxon>Myidae</taxon>
        <taxon>Mya</taxon>
    </lineage>
</organism>
<name>A0ABY7FK02_MYAAR</name>
<feature type="region of interest" description="Disordered" evidence="1">
    <location>
        <begin position="14"/>
        <end position="57"/>
    </location>
</feature>
<evidence type="ECO:0000313" key="2">
    <source>
        <dbReference type="EMBL" id="WAR21066.1"/>
    </source>
</evidence>
<protein>
    <submittedName>
        <fullName evidence="2">Uncharacterized protein</fullName>
    </submittedName>
</protein>
<sequence>PSVTPPAALKSCKGFLSQSSVTPSSRPVVDPASPPPTARKSCEGFQSQPIVTSNRPPIVTPLQPPCSHVKVSNLSPAYTPIAVSNDPPPPKY</sequence>
<reference evidence="2" key="1">
    <citation type="submission" date="2022-11" db="EMBL/GenBank/DDBJ databases">
        <title>Centuries of genome instability and evolution in soft-shell clam transmissible cancer (bioRxiv).</title>
        <authorList>
            <person name="Hart S.F.M."/>
            <person name="Yonemitsu M.A."/>
            <person name="Giersch R.M."/>
            <person name="Beal B.F."/>
            <person name="Arriagada G."/>
            <person name="Davis B.W."/>
            <person name="Ostrander E.A."/>
            <person name="Goff S.P."/>
            <person name="Metzger M.J."/>
        </authorList>
    </citation>
    <scope>NUCLEOTIDE SEQUENCE</scope>
    <source>
        <strain evidence="2">MELC-2E11</strain>
        <tissue evidence="2">Siphon/mantle</tissue>
    </source>
</reference>
<evidence type="ECO:0000313" key="3">
    <source>
        <dbReference type="Proteomes" id="UP001164746"/>
    </source>
</evidence>
<dbReference type="Proteomes" id="UP001164746">
    <property type="component" value="Chromosome 12"/>
</dbReference>
<dbReference type="EMBL" id="CP111023">
    <property type="protein sequence ID" value="WAR21066.1"/>
    <property type="molecule type" value="Genomic_DNA"/>
</dbReference>
<gene>
    <name evidence="2" type="ORF">MAR_015040</name>
</gene>
<feature type="compositionally biased region" description="Polar residues" evidence="1">
    <location>
        <begin position="16"/>
        <end position="25"/>
    </location>
</feature>
<feature type="non-terminal residue" evidence="2">
    <location>
        <position position="92"/>
    </location>
</feature>